<evidence type="ECO:0000313" key="5">
    <source>
        <dbReference type="Proteomes" id="UP000549394"/>
    </source>
</evidence>
<dbReference type="EMBL" id="CAJFCJ010000002">
    <property type="protein sequence ID" value="CAD5111680.1"/>
    <property type="molecule type" value="Genomic_DNA"/>
</dbReference>
<dbReference type="GO" id="GO:0005737">
    <property type="term" value="C:cytoplasm"/>
    <property type="evidence" value="ECO:0007669"/>
    <property type="project" value="TreeGrafter"/>
</dbReference>
<evidence type="ECO:0000313" key="4">
    <source>
        <dbReference type="EMBL" id="CAD5111680.1"/>
    </source>
</evidence>
<name>A0A7I8V7D5_9ANNE</name>
<dbReference type="Pfam" id="PF24176">
    <property type="entry name" value="TPR_TTI1_2nd"/>
    <property type="match status" value="1"/>
</dbReference>
<evidence type="ECO:0000259" key="2">
    <source>
        <dbReference type="Pfam" id="PF24173"/>
    </source>
</evidence>
<keyword evidence="5" id="KW-1185">Reference proteome</keyword>
<gene>
    <name evidence="4" type="ORF">DGYR_LOCUS932</name>
</gene>
<evidence type="ECO:0000259" key="3">
    <source>
        <dbReference type="Pfam" id="PF24181"/>
    </source>
</evidence>
<feature type="region of interest" description="Disordered" evidence="1">
    <location>
        <begin position="755"/>
        <end position="785"/>
    </location>
</feature>
<dbReference type="InterPro" id="IPR057566">
    <property type="entry name" value="TPR_TTI1_N"/>
</dbReference>
<dbReference type="PANTHER" id="PTHR18460">
    <property type="entry name" value="TEL2 INTERACTING PROTEIN 1 TTI1 FAMILY MEMBER"/>
    <property type="match status" value="1"/>
</dbReference>
<dbReference type="InterPro" id="IPR052587">
    <property type="entry name" value="TELO2-interacting_protein_1"/>
</dbReference>
<comment type="caution">
    <text evidence="4">The sequence shown here is derived from an EMBL/GenBank/DDBJ whole genome shotgun (WGS) entry which is preliminary data.</text>
</comment>
<dbReference type="Proteomes" id="UP000549394">
    <property type="component" value="Unassembled WGS sequence"/>
</dbReference>
<evidence type="ECO:0000256" key="1">
    <source>
        <dbReference type="SAM" id="MobiDB-lite"/>
    </source>
</evidence>
<dbReference type="Gene3D" id="1.25.10.10">
    <property type="entry name" value="Leucine-rich Repeat Variant"/>
    <property type="match status" value="2"/>
</dbReference>
<dbReference type="OrthoDB" id="49511at2759"/>
<organism evidence="4 5">
    <name type="scientific">Dimorphilus gyrociliatus</name>
    <dbReference type="NCBI Taxonomy" id="2664684"/>
    <lineage>
        <taxon>Eukaryota</taxon>
        <taxon>Metazoa</taxon>
        <taxon>Spiralia</taxon>
        <taxon>Lophotrochozoa</taxon>
        <taxon>Annelida</taxon>
        <taxon>Polychaeta</taxon>
        <taxon>Polychaeta incertae sedis</taxon>
        <taxon>Dinophilidae</taxon>
        <taxon>Dimorphilus</taxon>
    </lineage>
</organism>
<sequence>MSALFKSHSVDSESSFLRIKVKSATFAQSGSEEDCKSVLSELESLNDLSLTQLYQVVLFTTRMILRKGKNKESIEIRCYKIMQNVFNNIKLSKMEIFEDVFNMLCLYLQPIGNKPGEIINKSEELKMEITTTLMSLIKCSQQELHLSIYSPKFLPALGHAVCILIALAGKELSRGLILCSINALRTITWVDNTDEKILQKLSHLLSSFLPGISNCLLRIAKADNKLGEAIISSSVQLLGDLIALVLSDKYTTFQCDETNELLINRTEEWYQNTSFKIKYCIDAVLKIIAPNQWRVRYSLLCFSEKLLINCRTTLKKCIPALIQIIAISSYDDYEKIKIRARENIDLIKKTFPDIDLLLEENLFEFCKSLLSFVNASNDEKNLSTLKLLRANLELLNSKLESVFLSTSHLNRLLQGLFHLLKFNCSSLSYLEVKNFDIPLTDNELHIYRGRRKYDFVNFTDNAILLEIIQCSKLLGRYSNFQMLSDFLLEFILNSEIHRKEALFILNNAILGSDKNSEDIYIKLLEEYSNAELIDINTSQNFIFPKSDNSWDLLPINKQTSNIVNFQALNNNVIQVCLILEGLANLSEVLKEKFKLHLMTILYLVLEKIGNDNYLVSEEAFHVLQDISKNCSYTSVAHLLSDNMDYLMNSISIKLRHLSTFPNSPSILRVALTYGDERMIEFVDDIMLKILDSLDNCEAEEMNLEFLKVLHAFVGSIIKWKTLDVIETEKEEIKKEEDIDLVDCLLKYHQEQENERKRLEEELNNSDEISSDEEPESNPNLESEDREVTKDIKLVEQVGLRCVHLLSKGNPRVRLLALETCNNVFKCLKNHQNILLPLIHKIWPPYCERFNDKEAPVALRAMQILQTMVAVSKDFTQQRLKTNVIPKIRTFLEKQAQLSRLASINSFKYTNACKYLLNILKSLGKLCKNAQIVGMNLNHLIYCALPYLSCHQPEIVQIAAKELYADFARCDEDQVWLFLHDLLVNNSSDDEYRNCALDIAKILNIYF</sequence>
<dbReference type="InterPro" id="IPR011989">
    <property type="entry name" value="ARM-like"/>
</dbReference>
<feature type="domain" description="TTI1 C-terminal TPR" evidence="3">
    <location>
        <begin position="708"/>
        <end position="975"/>
    </location>
</feature>
<dbReference type="Pfam" id="PF24173">
    <property type="entry name" value="TPR_TTI1_N"/>
    <property type="match status" value="1"/>
</dbReference>
<feature type="compositionally biased region" description="Acidic residues" evidence="1">
    <location>
        <begin position="761"/>
        <end position="775"/>
    </location>
</feature>
<proteinExistence type="predicted"/>
<dbReference type="Pfam" id="PF21547">
    <property type="entry name" value="TTI1"/>
    <property type="match status" value="1"/>
</dbReference>
<dbReference type="SUPFAM" id="SSF48371">
    <property type="entry name" value="ARM repeat"/>
    <property type="match status" value="2"/>
</dbReference>
<protein>
    <submittedName>
        <fullName evidence="4">Uncharacterized protein</fullName>
    </submittedName>
</protein>
<dbReference type="InterPro" id="IPR057567">
    <property type="entry name" value="TPR_TTI1_C"/>
</dbReference>
<reference evidence="4 5" key="1">
    <citation type="submission" date="2020-08" db="EMBL/GenBank/DDBJ databases">
        <authorList>
            <person name="Hejnol A."/>
        </authorList>
    </citation>
    <scope>NUCLEOTIDE SEQUENCE [LARGE SCALE GENOMIC DNA]</scope>
</reference>
<accession>A0A7I8V7D5</accession>
<feature type="domain" description="TTI1 N-terminal TPR" evidence="2">
    <location>
        <begin position="19"/>
        <end position="332"/>
    </location>
</feature>
<dbReference type="AlphaFoldDB" id="A0A7I8V7D5"/>
<dbReference type="InterPro" id="IPR049362">
    <property type="entry name" value="TTI1_rpt"/>
</dbReference>
<dbReference type="InterPro" id="IPR016024">
    <property type="entry name" value="ARM-type_fold"/>
</dbReference>
<dbReference type="Pfam" id="PF24181">
    <property type="entry name" value="TPR_TTI1_C"/>
    <property type="match status" value="1"/>
</dbReference>
<dbReference type="PANTHER" id="PTHR18460:SF3">
    <property type="entry name" value="TELO2-INTERACTING PROTEIN 1 HOMOLOG"/>
    <property type="match status" value="1"/>
</dbReference>